<organism evidence="2 3">
    <name type="scientific">Daphnia sinensis</name>
    <dbReference type="NCBI Taxonomy" id="1820382"/>
    <lineage>
        <taxon>Eukaryota</taxon>
        <taxon>Metazoa</taxon>
        <taxon>Ecdysozoa</taxon>
        <taxon>Arthropoda</taxon>
        <taxon>Crustacea</taxon>
        <taxon>Branchiopoda</taxon>
        <taxon>Diplostraca</taxon>
        <taxon>Cladocera</taxon>
        <taxon>Anomopoda</taxon>
        <taxon>Daphniidae</taxon>
        <taxon>Daphnia</taxon>
        <taxon>Daphnia similis group</taxon>
    </lineage>
</organism>
<dbReference type="PANTHER" id="PTHR35259">
    <property type="entry name" value="BOMBESIN RECEPTOR-ACTIVATED PROTEIN C6ORF89"/>
    <property type="match status" value="1"/>
</dbReference>
<dbReference type="EMBL" id="WJBH02000003">
    <property type="protein sequence ID" value="KAI9562282.1"/>
    <property type="molecule type" value="Genomic_DNA"/>
</dbReference>
<evidence type="ECO:0000256" key="1">
    <source>
        <dbReference type="SAM" id="Phobius"/>
    </source>
</evidence>
<protein>
    <submittedName>
        <fullName evidence="2">Uncharacterized protein</fullName>
    </submittedName>
</protein>
<gene>
    <name evidence="2" type="ORF">GHT06_013247</name>
</gene>
<evidence type="ECO:0000313" key="2">
    <source>
        <dbReference type="EMBL" id="KAI9562282.1"/>
    </source>
</evidence>
<dbReference type="PANTHER" id="PTHR35259:SF2">
    <property type="match status" value="1"/>
</dbReference>
<comment type="caution">
    <text evidence="2">The sequence shown here is derived from an EMBL/GenBank/DDBJ whole genome shotgun (WGS) entry which is preliminary data.</text>
</comment>
<dbReference type="SUPFAM" id="SSF51197">
    <property type="entry name" value="Clavaminate synthase-like"/>
    <property type="match status" value="1"/>
</dbReference>
<dbReference type="Proteomes" id="UP000820818">
    <property type="component" value="Linkage Group LG3"/>
</dbReference>
<keyword evidence="1" id="KW-0472">Membrane</keyword>
<sequence>MNSAETDANGSVGSVDPLEAMKKVLEEYPAGQEFEELVAPVEKHLRNEIRKRNCRILLKVSGAAALALVTIYALVTFTPFYYHLRALGRIGLIQLTPYWDWSDYYYRDCLVENTFTIKDDSPSQPECSACEDIGPIQTVSNISTRLLIENYINQEVPVIVTDGAVDWPVVNNPDFGLETISEAYRQDDSGRKFCQWKSNIFLSEMDLVDFMQQVKLHTRLAMMAQIRGSHRLRLLPQLACEAECPVIQLTLLEGEIGQFKTGKLCMYN</sequence>
<evidence type="ECO:0000313" key="3">
    <source>
        <dbReference type="Proteomes" id="UP000820818"/>
    </source>
</evidence>
<dbReference type="AlphaFoldDB" id="A0AAD5KZR6"/>
<keyword evidence="3" id="KW-1185">Reference proteome</keyword>
<reference evidence="2 3" key="1">
    <citation type="submission" date="2022-05" db="EMBL/GenBank/DDBJ databases">
        <title>A multi-omics perspective on studying reproductive biology in Daphnia sinensis.</title>
        <authorList>
            <person name="Jia J."/>
        </authorList>
    </citation>
    <scope>NUCLEOTIDE SEQUENCE [LARGE SCALE GENOMIC DNA]</scope>
    <source>
        <strain evidence="2 3">WSL</strain>
    </source>
</reference>
<feature type="transmembrane region" description="Helical" evidence="1">
    <location>
        <begin position="56"/>
        <end position="82"/>
    </location>
</feature>
<dbReference type="InterPro" id="IPR038757">
    <property type="entry name" value="BRAP"/>
</dbReference>
<name>A0AAD5KZR6_9CRUS</name>
<accession>A0AAD5KZR6</accession>
<keyword evidence="1" id="KW-0812">Transmembrane</keyword>
<proteinExistence type="predicted"/>
<keyword evidence="1" id="KW-1133">Transmembrane helix</keyword>